<dbReference type="EMBL" id="JACHJV010000001">
    <property type="protein sequence ID" value="MBB4921662.1"/>
    <property type="molecule type" value="Genomic_DNA"/>
</dbReference>
<evidence type="ECO:0008006" key="3">
    <source>
        <dbReference type="Google" id="ProtNLM"/>
    </source>
</evidence>
<keyword evidence="2" id="KW-1185">Reference proteome</keyword>
<comment type="caution">
    <text evidence="1">The sequence shown here is derived from an EMBL/GenBank/DDBJ whole genome shotgun (WGS) entry which is preliminary data.</text>
</comment>
<evidence type="ECO:0000313" key="2">
    <source>
        <dbReference type="Proteomes" id="UP000540506"/>
    </source>
</evidence>
<name>A0A7W7QXM4_KITKI</name>
<dbReference type="RefSeq" id="WP_246559895.1">
    <property type="nucleotide sequence ID" value="NZ_JACHJV010000001.1"/>
</dbReference>
<gene>
    <name evidence="1" type="ORF">FHR34_000655</name>
</gene>
<reference evidence="1 2" key="1">
    <citation type="submission" date="2020-08" db="EMBL/GenBank/DDBJ databases">
        <title>Sequencing the genomes of 1000 actinobacteria strains.</title>
        <authorList>
            <person name="Klenk H.-P."/>
        </authorList>
    </citation>
    <scope>NUCLEOTIDE SEQUENCE [LARGE SCALE GENOMIC DNA]</scope>
    <source>
        <strain evidence="1 2">DSM 41654</strain>
    </source>
</reference>
<dbReference type="AlphaFoldDB" id="A0A7W7QXM4"/>
<dbReference type="Proteomes" id="UP000540506">
    <property type="component" value="Unassembled WGS sequence"/>
</dbReference>
<proteinExistence type="predicted"/>
<evidence type="ECO:0000313" key="1">
    <source>
        <dbReference type="EMBL" id="MBB4921662.1"/>
    </source>
</evidence>
<organism evidence="1 2">
    <name type="scientific">Kitasatospora kifunensis</name>
    <name type="common">Streptomyces kifunensis</name>
    <dbReference type="NCBI Taxonomy" id="58351"/>
    <lineage>
        <taxon>Bacteria</taxon>
        <taxon>Bacillati</taxon>
        <taxon>Actinomycetota</taxon>
        <taxon>Actinomycetes</taxon>
        <taxon>Kitasatosporales</taxon>
        <taxon>Streptomycetaceae</taxon>
        <taxon>Kitasatospora</taxon>
    </lineage>
</organism>
<accession>A0A7W7QXM4</accession>
<sequence>MSEASLFAPAVPGLTPRSAWAGRAAAPELLAAACRRLNASCPALRVRLWAEGEPVADPAGQRWVAAEDFADRLDELISGEARRIRADHGCAVPPHVAAARLLHHYLWSVCLLAAGPWYLERRVPELGADRLWIEPQTGELAFRPGGFACLPDDPAARGVAGVRVLPGECELRAELRAVVAAHAEPVLAAFRPVAKRGSRALWGMVTDDLVSALWYLGRELGREEHAAAQAEELLPGGSAPLVGAADFRRLAGSGGTEHLTRTRLGCCLYYVVRPADTCLTCPRTCDAERVRRLEA</sequence>
<protein>
    <recommendedName>
        <fullName evidence="3">Ferric siderophore reductase C-terminal domain-containing protein</fullName>
    </recommendedName>
</protein>